<keyword evidence="6" id="KW-0472">Membrane</keyword>
<feature type="transmembrane region" description="Helical" evidence="6">
    <location>
        <begin position="547"/>
        <end position="565"/>
    </location>
</feature>
<feature type="binding site" evidence="5">
    <location>
        <position position="46"/>
    </location>
    <ligand>
        <name>ATP</name>
        <dbReference type="ChEBI" id="CHEBI:30616"/>
    </ligand>
</feature>
<dbReference type="PANTHER" id="PTHR24348:SF22">
    <property type="entry name" value="NON-SPECIFIC SERINE_THREONINE PROTEIN KINASE"/>
    <property type="match status" value="1"/>
</dbReference>
<feature type="domain" description="Protein kinase" evidence="7">
    <location>
        <begin position="18"/>
        <end position="281"/>
    </location>
</feature>
<gene>
    <name evidence="8" type="ORF">CG393_000480</name>
</gene>
<evidence type="ECO:0000313" key="9">
    <source>
        <dbReference type="Proteomes" id="UP000257886"/>
    </source>
</evidence>
<evidence type="ECO:0000256" key="2">
    <source>
        <dbReference type="ARBA" id="ARBA00022741"/>
    </source>
</evidence>
<dbReference type="CDD" id="cd14014">
    <property type="entry name" value="STKc_PknB_like"/>
    <property type="match status" value="1"/>
</dbReference>
<keyword evidence="9" id="KW-1185">Reference proteome</keyword>
<dbReference type="Gene3D" id="1.10.510.10">
    <property type="entry name" value="Transferase(Phosphotransferase) domain 1"/>
    <property type="match status" value="1"/>
</dbReference>
<protein>
    <submittedName>
        <fullName evidence="8">Bifunctional serine/threonine protein kinase/MFS transporter</fullName>
    </submittedName>
</protein>
<dbReference type="InterPro" id="IPR008271">
    <property type="entry name" value="Ser/Thr_kinase_AS"/>
</dbReference>
<dbReference type="EMBL" id="NNRR02000001">
    <property type="protein sequence ID" value="MDZ7544178.1"/>
    <property type="molecule type" value="Genomic_DNA"/>
</dbReference>
<name>A0ABU5MP89_9BIFI</name>
<dbReference type="SUPFAM" id="SSF56112">
    <property type="entry name" value="Protein kinase-like (PK-like)"/>
    <property type="match status" value="1"/>
</dbReference>
<keyword evidence="1" id="KW-0808">Transferase</keyword>
<dbReference type="Proteomes" id="UP000257886">
    <property type="component" value="Unassembled WGS sequence"/>
</dbReference>
<evidence type="ECO:0000256" key="5">
    <source>
        <dbReference type="PROSITE-ProRule" id="PRU10141"/>
    </source>
</evidence>
<dbReference type="InterPro" id="IPR045269">
    <property type="entry name" value="Atg1-like"/>
</dbReference>
<feature type="transmembrane region" description="Helical" evidence="6">
    <location>
        <begin position="442"/>
        <end position="460"/>
    </location>
</feature>
<keyword evidence="4 5" id="KW-0067">ATP-binding</keyword>
<dbReference type="RefSeq" id="WP_116438098.1">
    <property type="nucleotide sequence ID" value="NZ_NNRR02000001.1"/>
</dbReference>
<evidence type="ECO:0000313" key="8">
    <source>
        <dbReference type="EMBL" id="MDZ7544178.1"/>
    </source>
</evidence>
<sequence>MEDVSMFDLRSGQNVGGYTLIERLGGGAMGSVWRVKDDGGHFYAMKILRASMLENQDDDLESAEVSNPQEQARLRLRREALALQKIHHEGVCSIVDMELDASIAFIVTELIDGHNLKEDVAINGPYAGGDLERLAHKLIDAVKAVHSAGIIHRDIKPTNIMISTTGPVLVDFGISMGQGESHVTRTGLVMGTPGFIAPEIIEGGESSELTDWWSVAAVLAFAATGKPVFGTKPIMAVLERAASGNANLNGLPIRTMQAFKSALNPKRSERCTPEQLENAIFQDAMNPTDWQDSSYPFEHSFSGETVPNNTKIHNFNTTFQTKTLPENPRKMWVSKNIDNTTLLHSTESDLIDPEPTSLLDATSTSTTKVYANGLEQAIDPEQVTEPEQIANSEQATKIAEPPEVDENPHPNVNKYLFRGRVAAAVFITLASLLAAISPIDAFAANLIFMLITATIGYNVCSSVRRKRANESVGGKDVFIRIASIPWHFIKAIAYSIEKILTLAIAGIIGAYVYPILIHASSQLIKVQVWSISVILPTYAPDICSPTSIGYIIGFIAGWIISFILGKTKIFAVGAGAICGAGKSQATDGD</sequence>
<dbReference type="PROSITE" id="PS50011">
    <property type="entry name" value="PROTEIN_KINASE_DOM"/>
    <property type="match status" value="1"/>
</dbReference>
<feature type="transmembrane region" description="Helical" evidence="6">
    <location>
        <begin position="499"/>
        <end position="519"/>
    </location>
</feature>
<dbReference type="GO" id="GO:0004674">
    <property type="term" value="F:protein serine/threonine kinase activity"/>
    <property type="evidence" value="ECO:0007669"/>
    <property type="project" value="UniProtKB-KW"/>
</dbReference>
<dbReference type="Pfam" id="PF00069">
    <property type="entry name" value="Pkinase"/>
    <property type="match status" value="1"/>
</dbReference>
<proteinExistence type="predicted"/>
<evidence type="ECO:0000256" key="4">
    <source>
        <dbReference type="ARBA" id="ARBA00022840"/>
    </source>
</evidence>
<keyword evidence="6" id="KW-0812">Transmembrane</keyword>
<evidence type="ECO:0000259" key="7">
    <source>
        <dbReference type="PROSITE" id="PS50011"/>
    </source>
</evidence>
<keyword evidence="2 5" id="KW-0547">Nucleotide-binding</keyword>
<keyword evidence="8" id="KW-0723">Serine/threonine-protein kinase</keyword>
<evidence type="ECO:0000256" key="6">
    <source>
        <dbReference type="SAM" id="Phobius"/>
    </source>
</evidence>
<evidence type="ECO:0000256" key="1">
    <source>
        <dbReference type="ARBA" id="ARBA00022679"/>
    </source>
</evidence>
<dbReference type="InterPro" id="IPR011009">
    <property type="entry name" value="Kinase-like_dom_sf"/>
</dbReference>
<dbReference type="SMART" id="SM00220">
    <property type="entry name" value="S_TKc"/>
    <property type="match status" value="1"/>
</dbReference>
<organism evidence="8 9">
    <name type="scientific">Gardnerella piotii</name>
    <dbReference type="NCBI Taxonomy" id="2792977"/>
    <lineage>
        <taxon>Bacteria</taxon>
        <taxon>Bacillati</taxon>
        <taxon>Actinomycetota</taxon>
        <taxon>Actinomycetes</taxon>
        <taxon>Bifidobacteriales</taxon>
        <taxon>Bifidobacteriaceae</taxon>
        <taxon>Gardnerella</taxon>
    </lineage>
</organism>
<evidence type="ECO:0000256" key="3">
    <source>
        <dbReference type="ARBA" id="ARBA00022777"/>
    </source>
</evidence>
<dbReference type="PROSITE" id="PS00108">
    <property type="entry name" value="PROTEIN_KINASE_ST"/>
    <property type="match status" value="1"/>
</dbReference>
<keyword evidence="6" id="KW-1133">Transmembrane helix</keyword>
<comment type="caution">
    <text evidence="8">The sequence shown here is derived from an EMBL/GenBank/DDBJ whole genome shotgun (WGS) entry which is preliminary data.</text>
</comment>
<dbReference type="InterPro" id="IPR017441">
    <property type="entry name" value="Protein_kinase_ATP_BS"/>
</dbReference>
<reference evidence="8 9" key="1">
    <citation type="journal article" date="2021" name="Microb. Ecol.">
        <title>A Generalist Lifestyle Allows Rare Gardnerella spp. to Persist at Low Levels in the Vaginal Microbiome.</title>
        <authorList>
            <person name="Khan S."/>
            <person name="Vancuren S.J."/>
            <person name="Hill J.E."/>
        </authorList>
    </citation>
    <scope>NUCLEOTIDE SEQUENCE [LARGE SCALE GENOMIC DNA]</scope>
    <source>
        <strain evidence="8 9">GH020</strain>
    </source>
</reference>
<dbReference type="InterPro" id="IPR000719">
    <property type="entry name" value="Prot_kinase_dom"/>
</dbReference>
<keyword evidence="3 8" id="KW-0418">Kinase</keyword>
<dbReference type="PROSITE" id="PS00107">
    <property type="entry name" value="PROTEIN_KINASE_ATP"/>
    <property type="match status" value="1"/>
</dbReference>
<accession>A0ABU5MP89</accession>
<dbReference type="PANTHER" id="PTHR24348">
    <property type="entry name" value="SERINE/THREONINE-PROTEIN KINASE UNC-51-RELATED"/>
    <property type="match status" value="1"/>
</dbReference>